<feature type="compositionally biased region" description="Low complexity" evidence="2">
    <location>
        <begin position="339"/>
        <end position="348"/>
    </location>
</feature>
<dbReference type="AlphaFoldDB" id="A0AAV5GLH6"/>
<dbReference type="GO" id="GO:0030490">
    <property type="term" value="P:maturation of SSU-rRNA"/>
    <property type="evidence" value="ECO:0007669"/>
    <property type="project" value="TreeGrafter"/>
</dbReference>
<feature type="region of interest" description="Disordered" evidence="2">
    <location>
        <begin position="474"/>
        <end position="507"/>
    </location>
</feature>
<evidence type="ECO:0000256" key="1">
    <source>
        <dbReference type="SAM" id="Coils"/>
    </source>
</evidence>
<dbReference type="PANTHER" id="PTHR47524:SF1">
    <property type="entry name" value="20S RRNA ACCUMULATION PROTEIN 4"/>
    <property type="match status" value="1"/>
</dbReference>
<evidence type="ECO:0000313" key="4">
    <source>
        <dbReference type="EMBL" id="GJN90375.1"/>
    </source>
</evidence>
<dbReference type="InterPro" id="IPR007320">
    <property type="entry name" value="PDCD2_C"/>
</dbReference>
<accession>A0AAV5GLH6</accession>
<dbReference type="PANTHER" id="PTHR47524">
    <property type="entry name" value="20S RRNA ACCUMULATION PROTEIN 4"/>
    <property type="match status" value="1"/>
</dbReference>
<comment type="caution">
    <text evidence="4">The sequence shown here is derived from an EMBL/GenBank/DDBJ whole genome shotgun (WGS) entry which is preliminary data.</text>
</comment>
<feature type="compositionally biased region" description="Low complexity" evidence="2">
    <location>
        <begin position="248"/>
        <end position="260"/>
    </location>
</feature>
<protein>
    <recommendedName>
        <fullName evidence="3">Programmed cell death protein 2 C-terminal domain-containing protein</fullName>
    </recommendedName>
</protein>
<feature type="region of interest" description="Disordered" evidence="2">
    <location>
        <begin position="538"/>
        <end position="558"/>
    </location>
</feature>
<feature type="compositionally biased region" description="Acidic residues" evidence="2">
    <location>
        <begin position="358"/>
        <end position="371"/>
    </location>
</feature>
<feature type="compositionally biased region" description="Low complexity" evidence="2">
    <location>
        <begin position="474"/>
        <end position="494"/>
    </location>
</feature>
<dbReference type="Pfam" id="PF04194">
    <property type="entry name" value="PDCD2_C"/>
    <property type="match status" value="1"/>
</dbReference>
<feature type="region of interest" description="Disordered" evidence="2">
    <location>
        <begin position="203"/>
        <end position="233"/>
    </location>
</feature>
<feature type="compositionally biased region" description="Basic and acidic residues" evidence="2">
    <location>
        <begin position="547"/>
        <end position="556"/>
    </location>
</feature>
<dbReference type="GO" id="GO:0005737">
    <property type="term" value="C:cytoplasm"/>
    <property type="evidence" value="ECO:0007669"/>
    <property type="project" value="InterPro"/>
</dbReference>
<feature type="compositionally biased region" description="Low complexity" evidence="2">
    <location>
        <begin position="291"/>
        <end position="301"/>
    </location>
</feature>
<feature type="domain" description="Programmed cell death protein 2 C-terminal" evidence="3">
    <location>
        <begin position="432"/>
        <end position="595"/>
    </location>
</feature>
<feature type="compositionally biased region" description="Low complexity" evidence="2">
    <location>
        <begin position="401"/>
        <end position="410"/>
    </location>
</feature>
<feature type="compositionally biased region" description="Gly residues" evidence="2">
    <location>
        <begin position="379"/>
        <end position="393"/>
    </location>
</feature>
<keyword evidence="1" id="KW-0175">Coiled coil</keyword>
<feature type="compositionally biased region" description="Low complexity" evidence="2">
    <location>
        <begin position="31"/>
        <end position="43"/>
    </location>
</feature>
<organism evidence="4 5">
    <name type="scientific">Rhodotorula paludigena</name>
    <dbReference type="NCBI Taxonomy" id="86838"/>
    <lineage>
        <taxon>Eukaryota</taxon>
        <taxon>Fungi</taxon>
        <taxon>Dikarya</taxon>
        <taxon>Basidiomycota</taxon>
        <taxon>Pucciniomycotina</taxon>
        <taxon>Microbotryomycetes</taxon>
        <taxon>Sporidiobolales</taxon>
        <taxon>Sporidiobolaceae</taxon>
        <taxon>Rhodotorula</taxon>
    </lineage>
</organism>
<evidence type="ECO:0000259" key="3">
    <source>
        <dbReference type="Pfam" id="PF04194"/>
    </source>
</evidence>
<feature type="region of interest" description="Disordered" evidence="2">
    <location>
        <begin position="248"/>
        <end position="275"/>
    </location>
</feature>
<proteinExistence type="predicted"/>
<dbReference type="Proteomes" id="UP001342314">
    <property type="component" value="Unassembled WGS sequence"/>
</dbReference>
<sequence length="601" mass="61518">MPPPQATYVSRSSDRGYDPATLSDDEDDDAASVTSRSTRTSSAEGGETTILGLTDGRVPAAKLADLSDWKVSRVGGLPLHCPLPTSSLERVLYVFACPRPSCRRKDGAIRAWRANGVWLEGAEEARKAQEEAERREREAREREEVKKRAMAIDLGGLVFGGSGAGGGAASSASTGSSTTAAAAAAGSPFGTANANTTAPSAPFNPFAMPSKSNSGGSSSNPFAPAPSAAPKAAPNPFAVPASASASNPFVAPSSSAAPNPFVAPSPASPAPSSAADLVPFTSAASSSSLLAEPVTSSWLPSPTSPLPFYPPQYVATMYEPYAPSSSSTAAAKGKERDLAGALASGLSLDEPRSTLGAVDEDSNDDDDGDDGGDSRRPGKGAGGRTKKGAAGGQGRKDGSGRTKTSSSSSASGGGAGGWEKEGYEVQKVKGVDEVFLRFQERTAREGRQVVRYDFSAHPLPYTASSSAYRLLHPSASSSAHPMSAPASSSSAATAQPGTLGAYSATHAPPCRSCRGPSTFEAQLMPHLVGVLNSSGLALRTGSEDEGPGGKKVREEEQGAQDWASVWVLSCEAECAGGVDGGQEGENWKEERVLVELEEEAV</sequence>
<feature type="region of interest" description="Disordered" evidence="2">
    <location>
        <begin position="1"/>
        <end position="50"/>
    </location>
</feature>
<keyword evidence="5" id="KW-1185">Reference proteome</keyword>
<name>A0AAV5GLH6_9BASI</name>
<reference evidence="4 5" key="1">
    <citation type="submission" date="2021-12" db="EMBL/GenBank/DDBJ databases">
        <title>High titer production of polyol ester of fatty acids by Rhodotorula paludigena BS15 towards product separation-free biomass refinery.</title>
        <authorList>
            <person name="Mano J."/>
            <person name="Ono H."/>
            <person name="Tanaka T."/>
            <person name="Naito K."/>
            <person name="Sushida H."/>
            <person name="Ike M."/>
            <person name="Tokuyasu K."/>
            <person name="Kitaoka M."/>
        </authorList>
    </citation>
    <scope>NUCLEOTIDE SEQUENCE [LARGE SCALE GENOMIC DNA]</scope>
    <source>
        <strain evidence="4 5">BS15</strain>
    </source>
</reference>
<dbReference type="EMBL" id="BQKY01000006">
    <property type="protein sequence ID" value="GJN90375.1"/>
    <property type="molecule type" value="Genomic_DNA"/>
</dbReference>
<feature type="coiled-coil region" evidence="1">
    <location>
        <begin position="119"/>
        <end position="148"/>
    </location>
</feature>
<evidence type="ECO:0000256" key="2">
    <source>
        <dbReference type="SAM" id="MobiDB-lite"/>
    </source>
</evidence>
<feature type="region of interest" description="Disordered" evidence="2">
    <location>
        <begin position="291"/>
        <end position="311"/>
    </location>
</feature>
<gene>
    <name evidence="4" type="ORF">Rhopal_003386-T1</name>
</gene>
<evidence type="ECO:0000313" key="5">
    <source>
        <dbReference type="Proteomes" id="UP001342314"/>
    </source>
</evidence>
<feature type="region of interest" description="Disordered" evidence="2">
    <location>
        <begin position="323"/>
        <end position="419"/>
    </location>
</feature>